<name>A0A3A9JG20_9PROT</name>
<dbReference type="Proteomes" id="UP000278036">
    <property type="component" value="Unassembled WGS sequence"/>
</dbReference>
<keyword evidence="3" id="KW-1185">Reference proteome</keyword>
<sequence>MLGLTLLLNKAATALDQLCLTRISRDIGILTPEYLDPSLILSAEGPPATAEAMLRATLSQVAARLQVAGAAVSVRAILNGHEAGRRQTALLALAGTTPWQATGQLPGGGQIHCRPAADGQVYLLAGAPTAGAVHAPHAMRGYEERLWLLPASHPCAEGQALPSEPAAWISGAGLDSLSLDAALRDLMLRLADAGEATLLAAIPAPPQEALLAPEPVEALPRAPAVAA</sequence>
<dbReference type="OrthoDB" id="7285198at2"/>
<dbReference type="EMBL" id="RFLX01000013">
    <property type="protein sequence ID" value="RMI20134.1"/>
    <property type="molecule type" value="Genomic_DNA"/>
</dbReference>
<dbReference type="RefSeq" id="WP_120638822.1">
    <property type="nucleotide sequence ID" value="NZ_RAQU01000076.1"/>
</dbReference>
<dbReference type="InParanoid" id="A0A3A9JG20"/>
<dbReference type="AlphaFoldDB" id="A0A3A9JG20"/>
<evidence type="ECO:0000313" key="4">
    <source>
        <dbReference type="Proteomes" id="UP000278036"/>
    </source>
</evidence>
<reference evidence="1 4" key="1">
    <citation type="submission" date="2018-09" db="EMBL/GenBank/DDBJ databases">
        <title>Roseomonas sp. nov., isolated from feces of Tibetan antelopes in the Qinghai-Tibet plateau, China.</title>
        <authorList>
            <person name="Tian Z."/>
        </authorList>
    </citation>
    <scope>NUCLEOTIDE SEQUENCE [LARGE SCALE GENOMIC DNA]</scope>
    <source>
        <strain evidence="2 3">Z23</strain>
        <strain evidence="1 4">Z24</strain>
    </source>
</reference>
<accession>A0A3A9JG20</accession>
<organism evidence="1 4">
    <name type="scientific">Teichococcus wenyumeiae</name>
    <dbReference type="NCBI Taxonomy" id="2478470"/>
    <lineage>
        <taxon>Bacteria</taxon>
        <taxon>Pseudomonadati</taxon>
        <taxon>Pseudomonadota</taxon>
        <taxon>Alphaproteobacteria</taxon>
        <taxon>Acetobacterales</taxon>
        <taxon>Roseomonadaceae</taxon>
        <taxon>Roseomonas</taxon>
    </lineage>
</organism>
<gene>
    <name evidence="1" type="ORF">D6Z83_13500</name>
    <name evidence="2" type="ORF">EBE87_16765</name>
</gene>
<dbReference type="EMBL" id="RAQU01000076">
    <property type="protein sequence ID" value="RKK03643.1"/>
    <property type="molecule type" value="Genomic_DNA"/>
</dbReference>
<evidence type="ECO:0000313" key="1">
    <source>
        <dbReference type="EMBL" id="RKK03643.1"/>
    </source>
</evidence>
<evidence type="ECO:0000313" key="3">
    <source>
        <dbReference type="Proteomes" id="UP000274097"/>
    </source>
</evidence>
<protein>
    <submittedName>
        <fullName evidence="1">Uncharacterized protein</fullName>
    </submittedName>
</protein>
<dbReference type="Proteomes" id="UP000274097">
    <property type="component" value="Unassembled WGS sequence"/>
</dbReference>
<evidence type="ECO:0000313" key="2">
    <source>
        <dbReference type="EMBL" id="RMI20134.1"/>
    </source>
</evidence>
<proteinExistence type="predicted"/>
<comment type="caution">
    <text evidence="1">The sequence shown here is derived from an EMBL/GenBank/DDBJ whole genome shotgun (WGS) entry which is preliminary data.</text>
</comment>